<evidence type="ECO:0000313" key="2">
    <source>
        <dbReference type="Proteomes" id="UP001432322"/>
    </source>
</evidence>
<organism evidence="1 2">
    <name type="scientific">Pristionchus fissidentatus</name>
    <dbReference type="NCBI Taxonomy" id="1538716"/>
    <lineage>
        <taxon>Eukaryota</taxon>
        <taxon>Metazoa</taxon>
        <taxon>Ecdysozoa</taxon>
        <taxon>Nematoda</taxon>
        <taxon>Chromadorea</taxon>
        <taxon>Rhabditida</taxon>
        <taxon>Rhabditina</taxon>
        <taxon>Diplogasteromorpha</taxon>
        <taxon>Diplogasteroidea</taxon>
        <taxon>Neodiplogasteridae</taxon>
        <taxon>Pristionchus</taxon>
    </lineage>
</organism>
<keyword evidence="2" id="KW-1185">Reference proteome</keyword>
<protein>
    <submittedName>
        <fullName evidence="1">Uncharacterized protein</fullName>
    </submittedName>
</protein>
<accession>A0AAV5WRB8</accession>
<dbReference type="Proteomes" id="UP001432322">
    <property type="component" value="Unassembled WGS sequence"/>
</dbReference>
<dbReference type="EMBL" id="BTSY01000006">
    <property type="protein sequence ID" value="GMT33561.1"/>
    <property type="molecule type" value="Genomic_DNA"/>
</dbReference>
<evidence type="ECO:0000313" key="1">
    <source>
        <dbReference type="EMBL" id="GMT33561.1"/>
    </source>
</evidence>
<proteinExistence type="predicted"/>
<reference evidence="1" key="1">
    <citation type="submission" date="2023-10" db="EMBL/GenBank/DDBJ databases">
        <title>Genome assembly of Pristionchus species.</title>
        <authorList>
            <person name="Yoshida K."/>
            <person name="Sommer R.J."/>
        </authorList>
    </citation>
    <scope>NUCLEOTIDE SEQUENCE</scope>
    <source>
        <strain evidence="1">RS5133</strain>
    </source>
</reference>
<comment type="caution">
    <text evidence="1">The sequence shown here is derived from an EMBL/GenBank/DDBJ whole genome shotgun (WGS) entry which is preliminary data.</text>
</comment>
<name>A0AAV5WRB8_9BILA</name>
<gene>
    <name evidence="1" type="ORF">PFISCL1PPCAC_24858</name>
</gene>
<sequence length="91" mass="9766">LEHARVLVAVHLLKTVVENEINSALNVLVACHVIGVLALGGSVSSGENDLSLLTDDMLSLELEYKAIDQLHGERVGAELVICEDVLVDQHV</sequence>
<feature type="non-terminal residue" evidence="1">
    <location>
        <position position="91"/>
    </location>
</feature>
<dbReference type="AlphaFoldDB" id="A0AAV5WRB8"/>
<feature type="non-terminal residue" evidence="1">
    <location>
        <position position="1"/>
    </location>
</feature>